<sequence length="122" mass="14201">MSSPSIPLSSSLTSSGIVLSVKVWIPVEKHEDFFHLMRPVYDAVVAEPECRFFVITKNPQEPEAISWFEGWSKDTDWLMNVQLQKEYYQPYLATTESWFVKPRWFEILSPVDGLVSFKVPEK</sequence>
<accession>A0A0D1XM12</accession>
<proteinExistence type="predicted"/>
<evidence type="ECO:0000313" key="1">
    <source>
        <dbReference type="EMBL" id="KIV89211.1"/>
    </source>
</evidence>
<dbReference type="RefSeq" id="XP_016220785.1">
    <property type="nucleotide sequence ID" value="XM_016373874.1"/>
</dbReference>
<name>A0A0D1XM12_EXOME</name>
<reference evidence="1 2" key="1">
    <citation type="submission" date="2015-01" db="EMBL/GenBank/DDBJ databases">
        <title>The Genome Sequence of Exophiala mesophila CBS40295.</title>
        <authorList>
            <consortium name="The Broad Institute Genomics Platform"/>
            <person name="Cuomo C."/>
            <person name="de Hoog S."/>
            <person name="Gorbushina A."/>
            <person name="Stielow B."/>
            <person name="Teixiera M."/>
            <person name="Abouelleil A."/>
            <person name="Chapman S.B."/>
            <person name="Priest M."/>
            <person name="Young S.K."/>
            <person name="Wortman J."/>
            <person name="Nusbaum C."/>
            <person name="Birren B."/>
        </authorList>
    </citation>
    <scope>NUCLEOTIDE SEQUENCE [LARGE SCALE GENOMIC DNA]</scope>
    <source>
        <strain evidence="1 2">CBS 40295</strain>
    </source>
</reference>
<protein>
    <recommendedName>
        <fullName evidence="3">ABM domain-containing protein</fullName>
    </recommendedName>
</protein>
<evidence type="ECO:0000313" key="2">
    <source>
        <dbReference type="Proteomes" id="UP000054302"/>
    </source>
</evidence>
<keyword evidence="2" id="KW-1185">Reference proteome</keyword>
<dbReference type="EMBL" id="KN847525">
    <property type="protein sequence ID" value="KIV89211.1"/>
    <property type="molecule type" value="Genomic_DNA"/>
</dbReference>
<dbReference type="OMA" id="CCDEPEC"/>
<dbReference type="Proteomes" id="UP000054302">
    <property type="component" value="Unassembled WGS sequence"/>
</dbReference>
<dbReference type="VEuPathDB" id="FungiDB:PV10_08798"/>
<organism evidence="1 2">
    <name type="scientific">Exophiala mesophila</name>
    <name type="common">Black yeast-like fungus</name>
    <dbReference type="NCBI Taxonomy" id="212818"/>
    <lineage>
        <taxon>Eukaryota</taxon>
        <taxon>Fungi</taxon>
        <taxon>Dikarya</taxon>
        <taxon>Ascomycota</taxon>
        <taxon>Pezizomycotina</taxon>
        <taxon>Eurotiomycetes</taxon>
        <taxon>Chaetothyriomycetidae</taxon>
        <taxon>Chaetothyriales</taxon>
        <taxon>Herpotrichiellaceae</taxon>
        <taxon>Exophiala</taxon>
    </lineage>
</organism>
<dbReference type="OrthoDB" id="4126315at2759"/>
<evidence type="ECO:0008006" key="3">
    <source>
        <dbReference type="Google" id="ProtNLM"/>
    </source>
</evidence>
<dbReference type="GeneID" id="27326643"/>
<dbReference type="InterPro" id="IPR011008">
    <property type="entry name" value="Dimeric_a/b-barrel"/>
</dbReference>
<dbReference type="SUPFAM" id="SSF54909">
    <property type="entry name" value="Dimeric alpha+beta barrel"/>
    <property type="match status" value="1"/>
</dbReference>
<dbReference type="AlphaFoldDB" id="A0A0D1XM12"/>
<gene>
    <name evidence="1" type="ORF">PV10_08798</name>
</gene>
<dbReference type="Gene3D" id="3.30.70.100">
    <property type="match status" value="1"/>
</dbReference>
<dbReference type="HOGENOM" id="CLU_147503_0_0_1"/>